<dbReference type="GO" id="GO:0097367">
    <property type="term" value="F:carbohydrate derivative binding"/>
    <property type="evidence" value="ECO:0007669"/>
    <property type="project" value="InterPro"/>
</dbReference>
<evidence type="ECO:0000313" key="3">
    <source>
        <dbReference type="Proteomes" id="UP001290462"/>
    </source>
</evidence>
<gene>
    <name evidence="2" type="ORF">RAK27_03220</name>
</gene>
<dbReference type="PANTHER" id="PTHR30514:SF21">
    <property type="entry name" value="RPIR-FAMILY TRANSCRIPTIONAL REGULATOR"/>
    <property type="match status" value="1"/>
</dbReference>
<dbReference type="InterPro" id="IPR000281">
    <property type="entry name" value="HTH_RpiR"/>
</dbReference>
<dbReference type="Proteomes" id="UP001290462">
    <property type="component" value="Unassembled WGS sequence"/>
</dbReference>
<feature type="domain" description="HTH rpiR-type" evidence="1">
    <location>
        <begin position="5"/>
        <end position="81"/>
    </location>
</feature>
<dbReference type="InterPro" id="IPR009057">
    <property type="entry name" value="Homeodomain-like_sf"/>
</dbReference>
<dbReference type="GO" id="GO:1901135">
    <property type="term" value="P:carbohydrate derivative metabolic process"/>
    <property type="evidence" value="ECO:0007669"/>
    <property type="project" value="InterPro"/>
</dbReference>
<dbReference type="EMBL" id="JAVBVO010000002">
    <property type="protein sequence ID" value="MDZ5757659.1"/>
    <property type="molecule type" value="Genomic_DNA"/>
</dbReference>
<dbReference type="AlphaFoldDB" id="A0AAW9JQT8"/>
<dbReference type="SUPFAM" id="SSF46689">
    <property type="entry name" value="Homeodomain-like"/>
    <property type="match status" value="1"/>
</dbReference>
<proteinExistence type="predicted"/>
<comment type="caution">
    <text evidence="2">The sequence shown here is derived from an EMBL/GenBank/DDBJ whole genome shotgun (WGS) entry which is preliminary data.</text>
</comment>
<dbReference type="Gene3D" id="1.10.10.10">
    <property type="entry name" value="Winged helix-like DNA-binding domain superfamily/Winged helix DNA-binding domain"/>
    <property type="match status" value="1"/>
</dbReference>
<evidence type="ECO:0000313" key="2">
    <source>
        <dbReference type="EMBL" id="MDZ5757659.1"/>
    </source>
</evidence>
<reference evidence="2" key="1">
    <citation type="submission" date="2023-08" db="EMBL/GenBank/DDBJ databases">
        <title>Genomic characterization of piscicolin 126 produced by Carnobacterium maltaromaticum CM22 strain isolated from salmon (Salmo salar).</title>
        <authorList>
            <person name="Gonzalez-Gragera E."/>
            <person name="Garcia-Lopez J.D."/>
            <person name="Teso-Perez C."/>
            <person name="Gimenez-Hernandez I."/>
            <person name="Peralta-Sanchez J.M."/>
            <person name="Valdivia E."/>
            <person name="Montalban-Lopez M."/>
            <person name="Martin-Platero A.M."/>
            <person name="Banos A."/>
            <person name="Martinez-Bueno M."/>
        </authorList>
    </citation>
    <scope>NUCLEOTIDE SEQUENCE</scope>
    <source>
        <strain evidence="2">CM22</strain>
    </source>
</reference>
<dbReference type="SUPFAM" id="SSF53697">
    <property type="entry name" value="SIS domain"/>
    <property type="match status" value="1"/>
</dbReference>
<dbReference type="Pfam" id="PF01418">
    <property type="entry name" value="HTH_6"/>
    <property type="match status" value="1"/>
</dbReference>
<organism evidence="2 3">
    <name type="scientific">Carnobacterium maltaromaticum</name>
    <name type="common">Carnobacterium piscicola</name>
    <dbReference type="NCBI Taxonomy" id="2751"/>
    <lineage>
        <taxon>Bacteria</taxon>
        <taxon>Bacillati</taxon>
        <taxon>Bacillota</taxon>
        <taxon>Bacilli</taxon>
        <taxon>Lactobacillales</taxon>
        <taxon>Carnobacteriaceae</taxon>
        <taxon>Carnobacterium</taxon>
    </lineage>
</organism>
<dbReference type="InterPro" id="IPR036388">
    <property type="entry name" value="WH-like_DNA-bd_sf"/>
</dbReference>
<accession>A0AAW9JQT8</accession>
<name>A0AAW9JQT8_CARML</name>
<dbReference type="GO" id="GO:0003700">
    <property type="term" value="F:DNA-binding transcription factor activity"/>
    <property type="evidence" value="ECO:0007669"/>
    <property type="project" value="InterPro"/>
</dbReference>
<dbReference type="PANTHER" id="PTHR30514">
    <property type="entry name" value="GLUCOKINASE"/>
    <property type="match status" value="1"/>
</dbReference>
<dbReference type="GO" id="GO:0003677">
    <property type="term" value="F:DNA binding"/>
    <property type="evidence" value="ECO:0007669"/>
    <property type="project" value="InterPro"/>
</dbReference>
<evidence type="ECO:0000259" key="1">
    <source>
        <dbReference type="PROSITE" id="PS51071"/>
    </source>
</evidence>
<dbReference type="InterPro" id="IPR047640">
    <property type="entry name" value="RpiR-like"/>
</dbReference>
<protein>
    <submittedName>
        <fullName evidence="2">MurR/RpiR family transcriptional regulator</fullName>
    </submittedName>
</protein>
<dbReference type="PROSITE" id="PS51071">
    <property type="entry name" value="HTH_RPIR"/>
    <property type="match status" value="1"/>
</dbReference>
<sequence length="259" mass="29516">MIFLTHQHYFDYSKGQNLSQIEHEILAFLLSDSQNEQPCSIRMVAKELTTSTATIIRLCKKLGFSGYTAFTEKLRLEYTDHSPTEATQLLSANLNNHFTMYMKDYQDTLDALSIRDVTTFVQLLTTSQVIQLISDDSLAIFLTYIASKLQAEGFRTLVSTDKDTLQNFEKKITDTTLILLFSENQLTESLLEKINYAKQKKVTIIGFYGSTQPPNFKQWVDAKFEISDTDSKTLKTNSYDATVLILFNLLMSLVSDVSE</sequence>
<dbReference type="RefSeq" id="WP_322808481.1">
    <property type="nucleotide sequence ID" value="NZ_JAVBVO010000002.1"/>
</dbReference>
<dbReference type="InterPro" id="IPR046348">
    <property type="entry name" value="SIS_dom_sf"/>
</dbReference>
<dbReference type="Gene3D" id="3.40.50.10490">
    <property type="entry name" value="Glucose-6-phosphate isomerase like protein, domain 1"/>
    <property type="match status" value="1"/>
</dbReference>